<keyword evidence="1" id="KW-1133">Transmembrane helix</keyword>
<gene>
    <name evidence="2" type="ORF">TNCT_462311</name>
</gene>
<name>A0A8X6GG60_TRICU</name>
<organism evidence="2 3">
    <name type="scientific">Trichonephila clavata</name>
    <name type="common">Joro spider</name>
    <name type="synonym">Nephila clavata</name>
    <dbReference type="NCBI Taxonomy" id="2740835"/>
    <lineage>
        <taxon>Eukaryota</taxon>
        <taxon>Metazoa</taxon>
        <taxon>Ecdysozoa</taxon>
        <taxon>Arthropoda</taxon>
        <taxon>Chelicerata</taxon>
        <taxon>Arachnida</taxon>
        <taxon>Araneae</taxon>
        <taxon>Araneomorphae</taxon>
        <taxon>Entelegynae</taxon>
        <taxon>Araneoidea</taxon>
        <taxon>Nephilidae</taxon>
        <taxon>Trichonephila</taxon>
    </lineage>
</organism>
<dbReference type="AlphaFoldDB" id="A0A8X6GG60"/>
<proteinExistence type="predicted"/>
<accession>A0A8X6GG60</accession>
<comment type="caution">
    <text evidence="2">The sequence shown here is derived from an EMBL/GenBank/DDBJ whole genome shotgun (WGS) entry which is preliminary data.</text>
</comment>
<keyword evidence="1" id="KW-0812">Transmembrane</keyword>
<evidence type="ECO:0000313" key="2">
    <source>
        <dbReference type="EMBL" id="GFR03243.1"/>
    </source>
</evidence>
<keyword evidence="1" id="KW-0472">Membrane</keyword>
<reference evidence="2" key="1">
    <citation type="submission" date="2020-07" db="EMBL/GenBank/DDBJ databases">
        <title>Multicomponent nature underlies the extraordinary mechanical properties of spider dragline silk.</title>
        <authorList>
            <person name="Kono N."/>
            <person name="Nakamura H."/>
            <person name="Mori M."/>
            <person name="Yoshida Y."/>
            <person name="Ohtoshi R."/>
            <person name="Malay A.D."/>
            <person name="Moran D.A.P."/>
            <person name="Tomita M."/>
            <person name="Numata K."/>
            <person name="Arakawa K."/>
        </authorList>
    </citation>
    <scope>NUCLEOTIDE SEQUENCE</scope>
</reference>
<protein>
    <submittedName>
        <fullName evidence="2">Uncharacterized protein</fullName>
    </submittedName>
</protein>
<evidence type="ECO:0000256" key="1">
    <source>
        <dbReference type="SAM" id="Phobius"/>
    </source>
</evidence>
<dbReference type="Proteomes" id="UP000887116">
    <property type="component" value="Unassembled WGS sequence"/>
</dbReference>
<keyword evidence="3" id="KW-1185">Reference proteome</keyword>
<dbReference type="OrthoDB" id="6420586at2759"/>
<sequence length="115" mass="13000">MMCFRFAENKVIIFQSLLLLGLSSFSFLCIVLCASRIPESFDAVKLKLRNFHQDTLIESSPLTGNKLKYLTLLKSIIEEEKFYFSAWGLMNVDKSMILSTVGVLITYGFLLATSS</sequence>
<evidence type="ECO:0000313" key="3">
    <source>
        <dbReference type="Proteomes" id="UP000887116"/>
    </source>
</evidence>
<feature type="transmembrane region" description="Helical" evidence="1">
    <location>
        <begin position="95"/>
        <end position="113"/>
    </location>
</feature>
<dbReference type="EMBL" id="BMAO01025516">
    <property type="protein sequence ID" value="GFR03243.1"/>
    <property type="molecule type" value="Genomic_DNA"/>
</dbReference>